<comment type="caution">
    <text evidence="5">The sequence shown here is derived from an EMBL/GenBank/DDBJ whole genome shotgun (WGS) entry which is preliminary data.</text>
</comment>
<feature type="repeat" description="ANK" evidence="3">
    <location>
        <begin position="450"/>
        <end position="482"/>
    </location>
</feature>
<feature type="region of interest" description="Disordered" evidence="4">
    <location>
        <begin position="136"/>
        <end position="185"/>
    </location>
</feature>
<feature type="compositionally biased region" description="Polar residues" evidence="4">
    <location>
        <begin position="136"/>
        <end position="152"/>
    </location>
</feature>
<dbReference type="OrthoDB" id="20872at2759"/>
<keyword evidence="2 3" id="KW-0040">ANK repeat</keyword>
<dbReference type="AlphaFoldDB" id="A0A167ZPH9"/>
<dbReference type="Gene3D" id="1.25.40.20">
    <property type="entry name" value="Ankyrin repeat-containing domain"/>
    <property type="match status" value="1"/>
</dbReference>
<dbReference type="PANTHER" id="PTHR24198">
    <property type="entry name" value="ANKYRIN REPEAT AND PROTEIN KINASE DOMAIN-CONTAINING PROTEIN"/>
    <property type="match status" value="1"/>
</dbReference>
<dbReference type="SMART" id="SM00248">
    <property type="entry name" value="ANK"/>
    <property type="match status" value="7"/>
</dbReference>
<dbReference type="Pfam" id="PF12796">
    <property type="entry name" value="Ank_2"/>
    <property type="match status" value="3"/>
</dbReference>
<keyword evidence="6" id="KW-1185">Reference proteome</keyword>
<sequence length="525" mass="57750">MYGPPEGPPQSPFFPPNFGSGASYSDQVSPGDRFLHSQDTTPGRQPPQSIPGSSSEHPYFGEDPGFIIQPVQSGQTSLSRPNSGTIFSPGLGDQGSSQASFSRPNREIIFSLGLGGQDLTQASSNNRVFNFSTNFGRQEDSTQASPGQSSNLGPRFRHIRPKIPTNHYRPPLPSPRANCPKEASPRPQLSFWRIRSVPEPNPQEQASSLPPVQQPMSRSVQELPGMYTFALSDPPERARGNVTDTVDEHGDALLAIAARNGHLAMIDKLLRRNVNLEARNLKGETPLFVACEAQQYDAVRKLIAARAFVNTRDDGGQTPLSRLAEVKGPNALLIMRLLISCNAAINVEDVFNRKAIRWAASLGSIDAVKLLLEHSADFRRCDAFGDTPLIAAARENHDAIVRLLIEHGADLEAVGEGGKTALCAAANRGHAKTVTELIHAGANPQRKDDQDRTPLSYASSKSHHDVVRVILRRYLDIPIDDPGEFELAFSLLRGHVEFTDDERSRLQARWMIENESYSRIKRQRR</sequence>
<keyword evidence="1" id="KW-0677">Repeat</keyword>
<dbReference type="PANTHER" id="PTHR24198:SF165">
    <property type="entry name" value="ANKYRIN REPEAT-CONTAINING PROTEIN-RELATED"/>
    <property type="match status" value="1"/>
</dbReference>
<feature type="compositionally biased region" description="Pro residues" evidence="4">
    <location>
        <begin position="1"/>
        <end position="15"/>
    </location>
</feature>
<dbReference type="PROSITE" id="PS50088">
    <property type="entry name" value="ANK_REPEAT"/>
    <property type="match status" value="5"/>
</dbReference>
<evidence type="ECO:0000313" key="5">
    <source>
        <dbReference type="EMBL" id="KZZ92939.1"/>
    </source>
</evidence>
<feature type="compositionally biased region" description="Polar residues" evidence="4">
    <location>
        <begin position="70"/>
        <end position="86"/>
    </location>
</feature>
<dbReference type="Proteomes" id="UP000078544">
    <property type="component" value="Unassembled WGS sequence"/>
</dbReference>
<name>A0A167ZPH9_9HYPO</name>
<dbReference type="InterPro" id="IPR036770">
    <property type="entry name" value="Ankyrin_rpt-contain_sf"/>
</dbReference>
<dbReference type="EMBL" id="AZGY01000014">
    <property type="protein sequence ID" value="KZZ92939.1"/>
    <property type="molecule type" value="Genomic_DNA"/>
</dbReference>
<evidence type="ECO:0000256" key="3">
    <source>
        <dbReference type="PROSITE-ProRule" id="PRU00023"/>
    </source>
</evidence>
<proteinExistence type="predicted"/>
<evidence type="ECO:0000313" key="6">
    <source>
        <dbReference type="Proteomes" id="UP000078544"/>
    </source>
</evidence>
<dbReference type="PROSITE" id="PS50297">
    <property type="entry name" value="ANK_REP_REGION"/>
    <property type="match status" value="2"/>
</dbReference>
<evidence type="ECO:0000256" key="4">
    <source>
        <dbReference type="SAM" id="MobiDB-lite"/>
    </source>
</evidence>
<organism evidence="5 6">
    <name type="scientific">Moelleriella libera RCEF 2490</name>
    <dbReference type="NCBI Taxonomy" id="1081109"/>
    <lineage>
        <taxon>Eukaryota</taxon>
        <taxon>Fungi</taxon>
        <taxon>Dikarya</taxon>
        <taxon>Ascomycota</taxon>
        <taxon>Pezizomycotina</taxon>
        <taxon>Sordariomycetes</taxon>
        <taxon>Hypocreomycetidae</taxon>
        <taxon>Hypocreales</taxon>
        <taxon>Clavicipitaceae</taxon>
        <taxon>Moelleriella</taxon>
    </lineage>
</organism>
<dbReference type="SUPFAM" id="SSF48403">
    <property type="entry name" value="Ankyrin repeat"/>
    <property type="match status" value="1"/>
</dbReference>
<evidence type="ECO:0000256" key="2">
    <source>
        <dbReference type="ARBA" id="ARBA00023043"/>
    </source>
</evidence>
<feature type="repeat" description="ANK" evidence="3">
    <location>
        <begin position="417"/>
        <end position="449"/>
    </location>
</feature>
<gene>
    <name evidence="5" type="ORF">AAL_05971</name>
</gene>
<accession>A0A167ZPH9</accession>
<feature type="repeat" description="ANK" evidence="3">
    <location>
        <begin position="249"/>
        <end position="281"/>
    </location>
</feature>
<feature type="repeat" description="ANK" evidence="3">
    <location>
        <begin position="384"/>
        <end position="416"/>
    </location>
</feature>
<protein>
    <submittedName>
        <fullName evidence="5">Ankyrin repeat-containing domain protein</fullName>
    </submittedName>
</protein>
<feature type="region of interest" description="Disordered" evidence="4">
    <location>
        <begin position="1"/>
        <end position="100"/>
    </location>
</feature>
<dbReference type="InterPro" id="IPR002110">
    <property type="entry name" value="Ankyrin_rpt"/>
</dbReference>
<dbReference type="STRING" id="1081109.A0A167ZPH9"/>
<feature type="repeat" description="ANK" evidence="3">
    <location>
        <begin position="282"/>
        <end position="314"/>
    </location>
</feature>
<evidence type="ECO:0000256" key="1">
    <source>
        <dbReference type="ARBA" id="ARBA00022737"/>
    </source>
</evidence>
<reference evidence="5 6" key="1">
    <citation type="journal article" date="2016" name="Genome Biol. Evol.">
        <title>Divergent and convergent evolution of fungal pathogenicity.</title>
        <authorList>
            <person name="Shang Y."/>
            <person name="Xiao G."/>
            <person name="Zheng P."/>
            <person name="Cen K."/>
            <person name="Zhan S."/>
            <person name="Wang C."/>
        </authorList>
    </citation>
    <scope>NUCLEOTIDE SEQUENCE [LARGE SCALE GENOMIC DNA]</scope>
    <source>
        <strain evidence="5 6">RCEF 2490</strain>
    </source>
</reference>